<dbReference type="AlphaFoldDB" id="A0A066YKN3"/>
<feature type="compositionally biased region" description="Basic and acidic residues" evidence="1">
    <location>
        <begin position="69"/>
        <end position="82"/>
    </location>
</feature>
<keyword evidence="3" id="KW-1185">Reference proteome</keyword>
<accession>A0A066YKN3</accession>
<dbReference type="EMBL" id="JNBY01000174">
    <property type="protein sequence ID" value="KDN80499.1"/>
    <property type="molecule type" value="Genomic_DNA"/>
</dbReference>
<evidence type="ECO:0000256" key="1">
    <source>
        <dbReference type="SAM" id="MobiDB-lite"/>
    </source>
</evidence>
<dbReference type="OrthoDB" id="3541690at2"/>
<proteinExistence type="predicted"/>
<dbReference type="RefSeq" id="WP_035875944.1">
    <property type="nucleotide sequence ID" value="NZ_KK853998.1"/>
</dbReference>
<comment type="caution">
    <text evidence="2">The sequence shown here is derived from an EMBL/GenBank/DDBJ whole genome shotgun (WGS) entry which is preliminary data.</text>
</comment>
<gene>
    <name evidence="2" type="ORF">KCH_77330</name>
</gene>
<dbReference type="Proteomes" id="UP000027178">
    <property type="component" value="Unassembled WGS sequence"/>
</dbReference>
<evidence type="ECO:0000313" key="3">
    <source>
        <dbReference type="Proteomes" id="UP000027178"/>
    </source>
</evidence>
<sequence length="82" mass="9360">MTDHHLDSDRAVAHELRAHALDVAQLADDTRRYQDDLRHDRAHPEAADRLAALGERIARQAHRITGLRDATRTRQPRPEDAP</sequence>
<organism evidence="2 3">
    <name type="scientific">Kitasatospora cheerisanensis KCTC 2395</name>
    <dbReference type="NCBI Taxonomy" id="1348663"/>
    <lineage>
        <taxon>Bacteria</taxon>
        <taxon>Bacillati</taxon>
        <taxon>Actinomycetota</taxon>
        <taxon>Actinomycetes</taxon>
        <taxon>Kitasatosporales</taxon>
        <taxon>Streptomycetaceae</taxon>
        <taxon>Kitasatospora</taxon>
    </lineage>
</organism>
<feature type="region of interest" description="Disordered" evidence="1">
    <location>
        <begin position="61"/>
        <end position="82"/>
    </location>
</feature>
<dbReference type="HOGENOM" id="CLU_2553747_0_0_11"/>
<dbReference type="PATRIC" id="fig|1348663.4.peg.7456"/>
<evidence type="ECO:0000313" key="2">
    <source>
        <dbReference type="EMBL" id="KDN80499.1"/>
    </source>
</evidence>
<reference evidence="2 3" key="1">
    <citation type="submission" date="2014-05" db="EMBL/GenBank/DDBJ databases">
        <title>Draft Genome Sequence of Kitasatospora cheerisanensis KCTC 2395.</title>
        <authorList>
            <person name="Nam D.H."/>
        </authorList>
    </citation>
    <scope>NUCLEOTIDE SEQUENCE [LARGE SCALE GENOMIC DNA]</scope>
    <source>
        <strain evidence="2 3">KCTC 2395</strain>
    </source>
</reference>
<name>A0A066YKN3_9ACTN</name>
<protein>
    <submittedName>
        <fullName evidence="2">Uncharacterized protein</fullName>
    </submittedName>
</protein>